<dbReference type="EMBL" id="SJPO01000001">
    <property type="protein sequence ID" value="TWT85350.1"/>
    <property type="molecule type" value="Genomic_DNA"/>
</dbReference>
<reference evidence="1 2" key="1">
    <citation type="submission" date="2019-02" db="EMBL/GenBank/DDBJ databases">
        <title>Deep-cultivation of Planctomycetes and their phenomic and genomic characterization uncovers novel biology.</title>
        <authorList>
            <person name="Wiegand S."/>
            <person name="Jogler M."/>
            <person name="Boedeker C."/>
            <person name="Pinto D."/>
            <person name="Vollmers J."/>
            <person name="Rivas-Marin E."/>
            <person name="Kohn T."/>
            <person name="Peeters S.H."/>
            <person name="Heuer A."/>
            <person name="Rast P."/>
            <person name="Oberbeckmann S."/>
            <person name="Bunk B."/>
            <person name="Jeske O."/>
            <person name="Meyerdierks A."/>
            <person name="Storesund J.E."/>
            <person name="Kallscheuer N."/>
            <person name="Luecker S."/>
            <person name="Lage O.M."/>
            <person name="Pohl T."/>
            <person name="Merkel B.J."/>
            <person name="Hornburger P."/>
            <person name="Mueller R.-W."/>
            <person name="Bruemmer F."/>
            <person name="Labrenz M."/>
            <person name="Spormann A.M."/>
            <person name="Op Den Camp H."/>
            <person name="Overmann J."/>
            <person name="Amann R."/>
            <person name="Jetten M.S.M."/>
            <person name="Mascher T."/>
            <person name="Medema M.H."/>
            <person name="Devos D.P."/>
            <person name="Kaster A.-K."/>
            <person name="Ovreas L."/>
            <person name="Rohde M."/>
            <person name="Galperin M.Y."/>
            <person name="Jogler C."/>
        </authorList>
    </citation>
    <scope>NUCLEOTIDE SEQUENCE [LARGE SCALE GENOMIC DNA]</scope>
    <source>
        <strain evidence="1 2">Pla123a</strain>
    </source>
</reference>
<protein>
    <submittedName>
        <fullName evidence="1">Uncharacterized protein</fullName>
    </submittedName>
</protein>
<dbReference type="AlphaFoldDB" id="A0A5C5ZDW1"/>
<name>A0A5C5ZDW1_9BACT</name>
<dbReference type="OrthoDB" id="279155at2"/>
<sequence length="188" mass="20664">MVKTATVLGLSALLFLGCDKSTSVIVARAIVTDPQASRFPLEGKWQSFESPVFGDDPAGEPYSVRRLQDGRYEISFEGKVCKAICQAVSLNDDHSQALLELQLVGEGFAGSKYLAVAAIQDEWLFYRFIDKPQELAECMAEDGYSAVIEHGMWCSTITADGNDLLNCVRKHIEEIVSAPSNRARRVAD</sequence>
<evidence type="ECO:0000313" key="2">
    <source>
        <dbReference type="Proteomes" id="UP000318478"/>
    </source>
</evidence>
<dbReference type="RefSeq" id="WP_146583619.1">
    <property type="nucleotide sequence ID" value="NZ_SJPO01000001.1"/>
</dbReference>
<keyword evidence="2" id="KW-1185">Reference proteome</keyword>
<comment type="caution">
    <text evidence="1">The sequence shown here is derived from an EMBL/GenBank/DDBJ whole genome shotgun (WGS) entry which is preliminary data.</text>
</comment>
<dbReference type="Proteomes" id="UP000318478">
    <property type="component" value="Unassembled WGS sequence"/>
</dbReference>
<dbReference type="PROSITE" id="PS51257">
    <property type="entry name" value="PROKAR_LIPOPROTEIN"/>
    <property type="match status" value="1"/>
</dbReference>
<organism evidence="1 2">
    <name type="scientific">Posidoniimonas polymericola</name>
    <dbReference type="NCBI Taxonomy" id="2528002"/>
    <lineage>
        <taxon>Bacteria</taxon>
        <taxon>Pseudomonadati</taxon>
        <taxon>Planctomycetota</taxon>
        <taxon>Planctomycetia</taxon>
        <taxon>Pirellulales</taxon>
        <taxon>Lacipirellulaceae</taxon>
        <taxon>Posidoniimonas</taxon>
    </lineage>
</organism>
<proteinExistence type="predicted"/>
<accession>A0A5C5ZDW1</accession>
<gene>
    <name evidence="1" type="ORF">Pla123a_01570</name>
</gene>
<evidence type="ECO:0000313" key="1">
    <source>
        <dbReference type="EMBL" id="TWT85350.1"/>
    </source>
</evidence>